<evidence type="ECO:0000313" key="3">
    <source>
        <dbReference type="Ensembl" id="ENSAPLP00020012491.1"/>
    </source>
</evidence>
<evidence type="ECO:0000313" key="4">
    <source>
        <dbReference type="Proteomes" id="UP000694400"/>
    </source>
</evidence>
<dbReference type="PROSITE" id="PS50011">
    <property type="entry name" value="PROTEIN_KINASE_DOM"/>
    <property type="match status" value="1"/>
</dbReference>
<dbReference type="PANTHER" id="PTHR24345">
    <property type="entry name" value="SERINE/THREONINE-PROTEIN KINASE PLK"/>
    <property type="match status" value="1"/>
</dbReference>
<accession>A0A8B9SWQ1</accession>
<reference evidence="3" key="2">
    <citation type="submission" date="2025-08" db="UniProtKB">
        <authorList>
            <consortium name="Ensembl"/>
        </authorList>
    </citation>
    <scope>IDENTIFICATION</scope>
</reference>
<dbReference type="GO" id="GO:0005737">
    <property type="term" value="C:cytoplasm"/>
    <property type="evidence" value="ECO:0007669"/>
    <property type="project" value="TreeGrafter"/>
</dbReference>
<dbReference type="Pfam" id="PF00069">
    <property type="entry name" value="Pkinase"/>
    <property type="match status" value="1"/>
</dbReference>
<sequence length="205" mass="21193">EEEEEGGGVLGVSLGCSWGCQAQDGGGRAARRLPGGRGQREALQAGGAAGGGKCPSVPPPPGSIPTQPRPRAHHGDGETEAGGGALWWWGAPNARILLLSSPPPPGVSGWGLSGATAPPQGAFGRCYRLSEVGSGRGYAAKVIPRARLKDPGVAERSLADILRARGVLTEPEARYYLRQGGEGLRYLHGQGLVHRDLKPSAWGWG</sequence>
<dbReference type="Ensembl" id="ENSAPLT00020013448.1">
    <property type="protein sequence ID" value="ENSAPLP00020012491.1"/>
    <property type="gene ID" value="ENSAPLG00020009159.1"/>
</dbReference>
<dbReference type="GO" id="GO:0000776">
    <property type="term" value="C:kinetochore"/>
    <property type="evidence" value="ECO:0007669"/>
    <property type="project" value="TreeGrafter"/>
</dbReference>
<dbReference type="GO" id="GO:0005524">
    <property type="term" value="F:ATP binding"/>
    <property type="evidence" value="ECO:0007669"/>
    <property type="project" value="InterPro"/>
</dbReference>
<proteinExistence type="predicted"/>
<dbReference type="GO" id="GO:0004674">
    <property type="term" value="F:protein serine/threonine kinase activity"/>
    <property type="evidence" value="ECO:0007669"/>
    <property type="project" value="TreeGrafter"/>
</dbReference>
<dbReference type="Gene3D" id="1.10.510.10">
    <property type="entry name" value="Transferase(Phosphotransferase) domain 1"/>
    <property type="match status" value="1"/>
</dbReference>
<feature type="domain" description="Protein kinase" evidence="2">
    <location>
        <begin position="1"/>
        <end position="205"/>
    </location>
</feature>
<dbReference type="AlphaFoldDB" id="A0A8B9SWQ1"/>
<name>A0A8B9SWQ1_ANAPL</name>
<dbReference type="Gene3D" id="3.30.200.20">
    <property type="entry name" value="Phosphorylase Kinase, domain 1"/>
    <property type="match status" value="1"/>
</dbReference>
<reference evidence="3" key="1">
    <citation type="submission" date="2019-08" db="EMBL/GenBank/DDBJ databases">
        <title>Three high-quality genomes provides insights into domestication of ducks.</title>
        <authorList>
            <person name="Hou Z.C."/>
            <person name="Zhu F."/>
            <person name="Yin Z.T."/>
            <person name="Zhang F."/>
        </authorList>
    </citation>
    <scope>NUCLEOTIDE SEQUENCE [LARGE SCALE GENOMIC DNA]</scope>
</reference>
<protein>
    <recommendedName>
        <fullName evidence="2">Protein kinase domain-containing protein</fullName>
    </recommendedName>
</protein>
<dbReference type="Proteomes" id="UP000694400">
    <property type="component" value="Chromosome 28"/>
</dbReference>
<evidence type="ECO:0000256" key="1">
    <source>
        <dbReference type="SAM" id="MobiDB-lite"/>
    </source>
</evidence>
<dbReference type="InterPro" id="IPR011009">
    <property type="entry name" value="Kinase-like_dom_sf"/>
</dbReference>
<dbReference type="PANTHER" id="PTHR24345:SF43">
    <property type="entry name" value="INACTIVE SERINE_THREONINE-PROTEIN KINASE PLK5"/>
    <property type="match status" value="1"/>
</dbReference>
<dbReference type="GO" id="GO:0000922">
    <property type="term" value="C:spindle pole"/>
    <property type="evidence" value="ECO:0007669"/>
    <property type="project" value="TreeGrafter"/>
</dbReference>
<feature type="region of interest" description="Disordered" evidence="1">
    <location>
        <begin position="21"/>
        <end position="84"/>
    </location>
</feature>
<dbReference type="SUPFAM" id="SSF56112">
    <property type="entry name" value="Protein kinase-like (PK-like)"/>
    <property type="match status" value="1"/>
</dbReference>
<dbReference type="GO" id="GO:0005813">
    <property type="term" value="C:centrosome"/>
    <property type="evidence" value="ECO:0007669"/>
    <property type="project" value="TreeGrafter"/>
</dbReference>
<reference evidence="3" key="3">
    <citation type="submission" date="2025-09" db="UniProtKB">
        <authorList>
            <consortium name="Ensembl"/>
        </authorList>
    </citation>
    <scope>IDENTIFICATION</scope>
</reference>
<evidence type="ECO:0000259" key="2">
    <source>
        <dbReference type="PROSITE" id="PS50011"/>
    </source>
</evidence>
<dbReference type="InterPro" id="IPR000719">
    <property type="entry name" value="Prot_kinase_dom"/>
</dbReference>
<organism evidence="3 4">
    <name type="scientific">Anas platyrhynchos</name>
    <name type="common">Mallard</name>
    <name type="synonym">Anas boschas</name>
    <dbReference type="NCBI Taxonomy" id="8839"/>
    <lineage>
        <taxon>Eukaryota</taxon>
        <taxon>Metazoa</taxon>
        <taxon>Chordata</taxon>
        <taxon>Craniata</taxon>
        <taxon>Vertebrata</taxon>
        <taxon>Euteleostomi</taxon>
        <taxon>Archelosauria</taxon>
        <taxon>Archosauria</taxon>
        <taxon>Dinosauria</taxon>
        <taxon>Saurischia</taxon>
        <taxon>Theropoda</taxon>
        <taxon>Coelurosauria</taxon>
        <taxon>Aves</taxon>
        <taxon>Neognathae</taxon>
        <taxon>Galloanserae</taxon>
        <taxon>Anseriformes</taxon>
        <taxon>Anatidae</taxon>
        <taxon>Anatinae</taxon>
        <taxon>Anas</taxon>
    </lineage>
</organism>
<dbReference type="GO" id="GO:0005634">
    <property type="term" value="C:nucleus"/>
    <property type="evidence" value="ECO:0007669"/>
    <property type="project" value="TreeGrafter"/>
</dbReference>
<dbReference type="GO" id="GO:0007052">
    <property type="term" value="P:mitotic spindle organization"/>
    <property type="evidence" value="ECO:0007669"/>
    <property type="project" value="TreeGrafter"/>
</dbReference>